<evidence type="ECO:0000313" key="2">
    <source>
        <dbReference type="Proteomes" id="UP001497700"/>
    </source>
</evidence>
<reference evidence="1 2" key="1">
    <citation type="journal article" date="2022" name="New Phytol.">
        <title>Ecological generalism drives hyperdiversity of secondary metabolite gene clusters in xylarialean endophytes.</title>
        <authorList>
            <person name="Franco M.E.E."/>
            <person name="Wisecaver J.H."/>
            <person name="Arnold A.E."/>
            <person name="Ju Y.M."/>
            <person name="Slot J.C."/>
            <person name="Ahrendt S."/>
            <person name="Moore L.P."/>
            <person name="Eastman K.E."/>
            <person name="Scott K."/>
            <person name="Konkel Z."/>
            <person name="Mondo S.J."/>
            <person name="Kuo A."/>
            <person name="Hayes R.D."/>
            <person name="Haridas S."/>
            <person name="Andreopoulos B."/>
            <person name="Riley R."/>
            <person name="LaButti K."/>
            <person name="Pangilinan J."/>
            <person name="Lipzen A."/>
            <person name="Amirebrahimi M."/>
            <person name="Yan J."/>
            <person name="Adam C."/>
            <person name="Keymanesh K."/>
            <person name="Ng V."/>
            <person name="Louie K."/>
            <person name="Northen T."/>
            <person name="Drula E."/>
            <person name="Henrissat B."/>
            <person name="Hsieh H.M."/>
            <person name="Youens-Clark K."/>
            <person name="Lutzoni F."/>
            <person name="Miadlikowska J."/>
            <person name="Eastwood D.C."/>
            <person name="Hamelin R.C."/>
            <person name="Grigoriev I.V."/>
            <person name="U'Ren J.M."/>
        </authorList>
    </citation>
    <scope>NUCLEOTIDE SEQUENCE [LARGE SCALE GENOMIC DNA]</scope>
    <source>
        <strain evidence="1 2">CBS 119005</strain>
    </source>
</reference>
<protein>
    <submittedName>
        <fullName evidence="1">Uncharacterized protein</fullName>
    </submittedName>
</protein>
<keyword evidence="2" id="KW-1185">Reference proteome</keyword>
<proteinExistence type="predicted"/>
<organism evidence="1 2">
    <name type="scientific">Hypoxylon rubiginosum</name>
    <dbReference type="NCBI Taxonomy" id="110542"/>
    <lineage>
        <taxon>Eukaryota</taxon>
        <taxon>Fungi</taxon>
        <taxon>Dikarya</taxon>
        <taxon>Ascomycota</taxon>
        <taxon>Pezizomycotina</taxon>
        <taxon>Sordariomycetes</taxon>
        <taxon>Xylariomycetidae</taxon>
        <taxon>Xylariales</taxon>
        <taxon>Hypoxylaceae</taxon>
        <taxon>Hypoxylon</taxon>
    </lineage>
</organism>
<accession>A0ACB9YXX3</accession>
<dbReference type="Proteomes" id="UP001497700">
    <property type="component" value="Unassembled WGS sequence"/>
</dbReference>
<gene>
    <name evidence="1" type="ORF">F4820DRAFT_449144</name>
</gene>
<name>A0ACB9YXX3_9PEZI</name>
<sequence>MSNGQISLVPLDRSMKRSYEENEKSPFFAKLPMEIRQAIYGYVTYRGRRILPLQDASNPNKFQYKDWTDMRSQPVTRFLDYSNLKTISRRFYHELERSGVFYEVNDFLFYQMRYLHAFLKFIPPKKTRHIRSIQIEDRLDNRLIYIDWRSGSSEPIEDVVALLKGCTQLQRLTFDVRDIADRRLKEAKQKDELAVFGSADAREVLNLFKGTAQGQANPEAPVSELFWELRPLRIVMHVRYSVKATPERHGPPGWEECVSDKVVIDLMDTSDLQWLRSTAGDEEADYFGRGCGPLKNKEFRDLIIETKVAVADYRRGLP</sequence>
<evidence type="ECO:0000313" key="1">
    <source>
        <dbReference type="EMBL" id="KAI4864306.1"/>
    </source>
</evidence>
<comment type="caution">
    <text evidence="1">The sequence shown here is derived from an EMBL/GenBank/DDBJ whole genome shotgun (WGS) entry which is preliminary data.</text>
</comment>
<dbReference type="EMBL" id="MU393488">
    <property type="protein sequence ID" value="KAI4864306.1"/>
    <property type="molecule type" value="Genomic_DNA"/>
</dbReference>